<name>A0A9P5XGY4_9AGAR</name>
<evidence type="ECO:0000256" key="3">
    <source>
        <dbReference type="SAM" id="MobiDB-lite"/>
    </source>
</evidence>
<feature type="region of interest" description="Disordered" evidence="3">
    <location>
        <begin position="52"/>
        <end position="147"/>
    </location>
</feature>
<sequence>MHVTAPSLTGSEVLSMSPPPSYSIANNIGGVLGQVLEVDTSGERITDVIDVKGEGKTPISPASVLSTRSEAPSPAPSASTAQSTLDEPDVIPAPLPSPARSSSFATSTAPAPSQIKEHVASASKIGHVRNKSSQSSTSSRASSSVSDRAELPRLMTVSNTFVPTLDDELSVRIGDTVRMLEEFKDGWCTVQHLGKFDAPRGVVPRVCLQERRSIVPTHKGSTASLSGSISGSYRH</sequence>
<evidence type="ECO:0000313" key="6">
    <source>
        <dbReference type="Proteomes" id="UP000807342"/>
    </source>
</evidence>
<dbReference type="SUPFAM" id="SSF50044">
    <property type="entry name" value="SH3-domain"/>
    <property type="match status" value="1"/>
</dbReference>
<dbReference type="InterPro" id="IPR001452">
    <property type="entry name" value="SH3_domain"/>
</dbReference>
<comment type="caution">
    <text evidence="5">The sequence shown here is derived from an EMBL/GenBank/DDBJ whole genome shotgun (WGS) entry which is preliminary data.</text>
</comment>
<dbReference type="PROSITE" id="PS50002">
    <property type="entry name" value="SH3"/>
    <property type="match status" value="1"/>
</dbReference>
<dbReference type="Pfam" id="PF14604">
    <property type="entry name" value="SH3_9"/>
    <property type="match status" value="1"/>
</dbReference>
<dbReference type="AlphaFoldDB" id="A0A9P5XGY4"/>
<feature type="compositionally biased region" description="Low complexity" evidence="3">
    <location>
        <begin position="98"/>
        <end position="113"/>
    </location>
</feature>
<evidence type="ECO:0000259" key="4">
    <source>
        <dbReference type="PROSITE" id="PS50002"/>
    </source>
</evidence>
<organism evidence="5 6">
    <name type="scientific">Macrolepiota fuliginosa MF-IS2</name>
    <dbReference type="NCBI Taxonomy" id="1400762"/>
    <lineage>
        <taxon>Eukaryota</taxon>
        <taxon>Fungi</taxon>
        <taxon>Dikarya</taxon>
        <taxon>Basidiomycota</taxon>
        <taxon>Agaricomycotina</taxon>
        <taxon>Agaricomycetes</taxon>
        <taxon>Agaricomycetidae</taxon>
        <taxon>Agaricales</taxon>
        <taxon>Agaricineae</taxon>
        <taxon>Agaricaceae</taxon>
        <taxon>Macrolepiota</taxon>
    </lineage>
</organism>
<feature type="compositionally biased region" description="Low complexity" evidence="3">
    <location>
        <begin position="132"/>
        <end position="146"/>
    </location>
</feature>
<dbReference type="InterPro" id="IPR036028">
    <property type="entry name" value="SH3-like_dom_sf"/>
</dbReference>
<gene>
    <name evidence="5" type="ORF">P691DRAFT_799142</name>
</gene>
<dbReference type="InterPro" id="IPR035521">
    <property type="entry name" value="Fus1_SH3"/>
</dbReference>
<evidence type="ECO:0000256" key="1">
    <source>
        <dbReference type="ARBA" id="ARBA00022443"/>
    </source>
</evidence>
<keyword evidence="6" id="KW-1185">Reference proteome</keyword>
<reference evidence="5" key="1">
    <citation type="submission" date="2020-11" db="EMBL/GenBank/DDBJ databases">
        <authorList>
            <consortium name="DOE Joint Genome Institute"/>
            <person name="Ahrendt S."/>
            <person name="Riley R."/>
            <person name="Andreopoulos W."/>
            <person name="Labutti K."/>
            <person name="Pangilinan J."/>
            <person name="Ruiz-Duenas F.J."/>
            <person name="Barrasa J.M."/>
            <person name="Sanchez-Garcia M."/>
            <person name="Camarero S."/>
            <person name="Miyauchi S."/>
            <person name="Serrano A."/>
            <person name="Linde D."/>
            <person name="Babiker R."/>
            <person name="Drula E."/>
            <person name="Ayuso-Fernandez I."/>
            <person name="Pacheco R."/>
            <person name="Padilla G."/>
            <person name="Ferreira P."/>
            <person name="Barriuso J."/>
            <person name="Kellner H."/>
            <person name="Castanera R."/>
            <person name="Alfaro M."/>
            <person name="Ramirez L."/>
            <person name="Pisabarro A.G."/>
            <person name="Kuo A."/>
            <person name="Tritt A."/>
            <person name="Lipzen A."/>
            <person name="He G."/>
            <person name="Yan M."/>
            <person name="Ng V."/>
            <person name="Cullen D."/>
            <person name="Martin F."/>
            <person name="Rosso M.-N."/>
            <person name="Henrissat B."/>
            <person name="Hibbett D."/>
            <person name="Martinez A.T."/>
            <person name="Grigoriev I.V."/>
        </authorList>
    </citation>
    <scope>NUCLEOTIDE SEQUENCE</scope>
    <source>
        <strain evidence="5">MF-IS2</strain>
    </source>
</reference>
<keyword evidence="1 2" id="KW-0728">SH3 domain</keyword>
<protein>
    <recommendedName>
        <fullName evidence="4">SH3 domain-containing protein</fullName>
    </recommendedName>
</protein>
<dbReference type="Gene3D" id="2.30.30.40">
    <property type="entry name" value="SH3 Domains"/>
    <property type="match status" value="1"/>
</dbReference>
<evidence type="ECO:0000256" key="2">
    <source>
        <dbReference type="PROSITE-ProRule" id="PRU00192"/>
    </source>
</evidence>
<feature type="domain" description="SH3" evidence="4">
    <location>
        <begin position="150"/>
        <end position="213"/>
    </location>
</feature>
<dbReference type="Proteomes" id="UP000807342">
    <property type="component" value="Unassembled WGS sequence"/>
</dbReference>
<accession>A0A9P5XGY4</accession>
<dbReference type="EMBL" id="MU151126">
    <property type="protein sequence ID" value="KAF9449591.1"/>
    <property type="molecule type" value="Genomic_DNA"/>
</dbReference>
<evidence type="ECO:0000313" key="5">
    <source>
        <dbReference type="EMBL" id="KAF9449591.1"/>
    </source>
</evidence>
<feature type="compositionally biased region" description="Low complexity" evidence="3">
    <location>
        <begin position="66"/>
        <end position="84"/>
    </location>
</feature>
<dbReference type="OrthoDB" id="5340910at2759"/>
<dbReference type="SMART" id="SM00326">
    <property type="entry name" value="SH3"/>
    <property type="match status" value="1"/>
</dbReference>
<dbReference type="CDD" id="cd11854">
    <property type="entry name" value="SH3_Fus1p"/>
    <property type="match status" value="1"/>
</dbReference>
<proteinExistence type="predicted"/>